<sequence>MRQAGKGLDHTNPSFCSPGSSKPWELGVIIHSIHRRSDCGDKLEALDYLYSTNTGYHCFVGSNKWQDLYML</sequence>
<gene>
    <name evidence="2" type="ORF">GDO81_005424</name>
</gene>
<comment type="caution">
    <text evidence="2">The sequence shown here is derived from an EMBL/GenBank/DDBJ whole genome shotgun (WGS) entry which is preliminary data.</text>
</comment>
<proteinExistence type="predicted"/>
<dbReference type="Proteomes" id="UP000824782">
    <property type="component" value="Unassembled WGS sequence"/>
</dbReference>
<evidence type="ECO:0000256" key="1">
    <source>
        <dbReference type="SAM" id="MobiDB-lite"/>
    </source>
</evidence>
<organism evidence="2 3">
    <name type="scientific">Engystomops pustulosus</name>
    <name type="common">Tungara frog</name>
    <name type="synonym">Physalaemus pustulosus</name>
    <dbReference type="NCBI Taxonomy" id="76066"/>
    <lineage>
        <taxon>Eukaryota</taxon>
        <taxon>Metazoa</taxon>
        <taxon>Chordata</taxon>
        <taxon>Craniata</taxon>
        <taxon>Vertebrata</taxon>
        <taxon>Euteleostomi</taxon>
        <taxon>Amphibia</taxon>
        <taxon>Batrachia</taxon>
        <taxon>Anura</taxon>
        <taxon>Neobatrachia</taxon>
        <taxon>Hyloidea</taxon>
        <taxon>Leptodactylidae</taxon>
        <taxon>Leiuperinae</taxon>
        <taxon>Engystomops</taxon>
    </lineage>
</organism>
<reference evidence="2" key="1">
    <citation type="thesis" date="2020" institute="ProQuest LLC" country="789 East Eisenhower Parkway, Ann Arbor, MI, USA">
        <title>Comparative Genomics and Chromosome Evolution.</title>
        <authorList>
            <person name="Mudd A.B."/>
        </authorList>
    </citation>
    <scope>NUCLEOTIDE SEQUENCE</scope>
    <source>
        <strain evidence="2">237g6f4</strain>
        <tissue evidence="2">Blood</tissue>
    </source>
</reference>
<dbReference type="AlphaFoldDB" id="A0AAV7CP62"/>
<dbReference type="EMBL" id="WNYA01000002">
    <property type="protein sequence ID" value="KAG8586574.1"/>
    <property type="molecule type" value="Genomic_DNA"/>
</dbReference>
<protein>
    <submittedName>
        <fullName evidence="2">Uncharacterized protein</fullName>
    </submittedName>
</protein>
<name>A0AAV7CP62_ENGPU</name>
<evidence type="ECO:0000313" key="3">
    <source>
        <dbReference type="Proteomes" id="UP000824782"/>
    </source>
</evidence>
<accession>A0AAV7CP62</accession>
<feature type="region of interest" description="Disordered" evidence="1">
    <location>
        <begin position="1"/>
        <end position="22"/>
    </location>
</feature>
<feature type="compositionally biased region" description="Polar residues" evidence="1">
    <location>
        <begin position="11"/>
        <end position="20"/>
    </location>
</feature>
<keyword evidence="3" id="KW-1185">Reference proteome</keyword>
<evidence type="ECO:0000313" key="2">
    <source>
        <dbReference type="EMBL" id="KAG8586574.1"/>
    </source>
</evidence>